<feature type="chain" id="PRO_5017307033" evidence="2">
    <location>
        <begin position="23"/>
        <end position="210"/>
    </location>
</feature>
<dbReference type="EMBL" id="QVMU01000015">
    <property type="protein sequence ID" value="RJX69554.1"/>
    <property type="molecule type" value="Genomic_DNA"/>
</dbReference>
<name>A0A3A6QBC4_9VIBR</name>
<dbReference type="SUPFAM" id="SSF56925">
    <property type="entry name" value="OMPA-like"/>
    <property type="match status" value="1"/>
</dbReference>
<proteinExistence type="predicted"/>
<protein>
    <submittedName>
        <fullName evidence="4">Porin family protein</fullName>
    </submittedName>
</protein>
<reference evidence="4 5" key="1">
    <citation type="submission" date="2018-08" db="EMBL/GenBank/DDBJ databases">
        <title>Vibrio isolated from the Eastern China Marginal Seas.</title>
        <authorList>
            <person name="Li Y."/>
        </authorList>
    </citation>
    <scope>NUCLEOTIDE SEQUENCE [LARGE SCALE GENOMIC DNA]</scope>
    <source>
        <strain evidence="4 5">BEI233</strain>
    </source>
</reference>
<keyword evidence="1 2" id="KW-0732">Signal</keyword>
<comment type="caution">
    <text evidence="4">The sequence shown here is derived from an EMBL/GenBank/DDBJ whole genome shotgun (WGS) entry which is preliminary data.</text>
</comment>
<keyword evidence="5" id="KW-1185">Reference proteome</keyword>
<dbReference type="Gene3D" id="2.40.160.20">
    <property type="match status" value="1"/>
</dbReference>
<dbReference type="InterPro" id="IPR027385">
    <property type="entry name" value="Beta-barrel_OMP"/>
</dbReference>
<dbReference type="Pfam" id="PF13505">
    <property type="entry name" value="OMP_b-brl"/>
    <property type="match status" value="1"/>
</dbReference>
<dbReference type="InterPro" id="IPR011250">
    <property type="entry name" value="OMP/PagP_B-barrel"/>
</dbReference>
<dbReference type="OrthoDB" id="6399590at2"/>
<accession>A0A3A6QBC4</accession>
<evidence type="ECO:0000259" key="3">
    <source>
        <dbReference type="Pfam" id="PF13505"/>
    </source>
</evidence>
<evidence type="ECO:0000256" key="1">
    <source>
        <dbReference type="ARBA" id="ARBA00022729"/>
    </source>
</evidence>
<evidence type="ECO:0000313" key="5">
    <source>
        <dbReference type="Proteomes" id="UP000273252"/>
    </source>
</evidence>
<dbReference type="AlphaFoldDB" id="A0A3A6QBC4"/>
<feature type="signal peptide" evidence="2">
    <location>
        <begin position="1"/>
        <end position="22"/>
    </location>
</feature>
<gene>
    <name evidence="4" type="ORF">DZ860_15310</name>
</gene>
<evidence type="ECO:0000313" key="4">
    <source>
        <dbReference type="EMBL" id="RJX69554.1"/>
    </source>
</evidence>
<feature type="domain" description="Outer membrane protein beta-barrel" evidence="3">
    <location>
        <begin position="16"/>
        <end position="176"/>
    </location>
</feature>
<sequence>MEIKATWLAIPFLCFAPWYASAEQDTNNAYYRFLYADLSAGSLNENLGTNSNVTALDVGGNWLPTDNVIVSFDYSARFIHPDITTTEIYTLLPGVGYRYGIANNFDVYAIAKAGFVWAKQTNDITDEKLESDDEFMLGGELGVKYALSSALQLGASVELNRSDLIDEDVYTLDANYLVSTRFLLGGFYRHREGDGTNSTNEGGVSIKFLY</sequence>
<organism evidence="4 5">
    <name type="scientific">Vibrio sinensis</name>
    <dbReference type="NCBI Taxonomy" id="2302434"/>
    <lineage>
        <taxon>Bacteria</taxon>
        <taxon>Pseudomonadati</taxon>
        <taxon>Pseudomonadota</taxon>
        <taxon>Gammaproteobacteria</taxon>
        <taxon>Vibrionales</taxon>
        <taxon>Vibrionaceae</taxon>
        <taxon>Vibrio</taxon>
    </lineage>
</organism>
<dbReference type="RefSeq" id="WP_120032878.1">
    <property type="nucleotide sequence ID" value="NZ_QVMU01000015.1"/>
</dbReference>
<dbReference type="Proteomes" id="UP000273252">
    <property type="component" value="Unassembled WGS sequence"/>
</dbReference>
<evidence type="ECO:0000256" key="2">
    <source>
        <dbReference type="SAM" id="SignalP"/>
    </source>
</evidence>